<dbReference type="SUPFAM" id="SSF144232">
    <property type="entry name" value="HIT/MYND zinc finger-like"/>
    <property type="match status" value="1"/>
</dbReference>
<evidence type="ECO:0000313" key="6">
    <source>
        <dbReference type="EMBL" id="KTB34943.1"/>
    </source>
</evidence>
<organism evidence="6 7">
    <name type="scientific">Moniliophthora roreri</name>
    <name type="common">Frosty pod rot fungus</name>
    <name type="synonym">Monilia roreri</name>
    <dbReference type="NCBI Taxonomy" id="221103"/>
    <lineage>
        <taxon>Eukaryota</taxon>
        <taxon>Fungi</taxon>
        <taxon>Dikarya</taxon>
        <taxon>Basidiomycota</taxon>
        <taxon>Agaricomycotina</taxon>
        <taxon>Agaricomycetes</taxon>
        <taxon>Agaricomycetidae</taxon>
        <taxon>Agaricales</taxon>
        <taxon>Marasmiineae</taxon>
        <taxon>Marasmiaceae</taxon>
        <taxon>Moniliophthora</taxon>
    </lineage>
</organism>
<evidence type="ECO:0000256" key="3">
    <source>
        <dbReference type="ARBA" id="ARBA00022833"/>
    </source>
</evidence>
<dbReference type="PROSITE" id="PS50865">
    <property type="entry name" value="ZF_MYND_2"/>
    <property type="match status" value="1"/>
</dbReference>
<accession>A0A0W0FF15</accession>
<name>A0A0W0FF15_MONRR</name>
<protein>
    <recommendedName>
        <fullName evidence="5">MYND-type domain-containing protein</fullName>
    </recommendedName>
</protein>
<keyword evidence="3" id="KW-0862">Zinc</keyword>
<keyword evidence="1" id="KW-0479">Metal-binding</keyword>
<evidence type="ECO:0000313" key="7">
    <source>
        <dbReference type="Proteomes" id="UP000054988"/>
    </source>
</evidence>
<feature type="domain" description="MYND-type" evidence="5">
    <location>
        <begin position="409"/>
        <end position="456"/>
    </location>
</feature>
<evidence type="ECO:0000256" key="1">
    <source>
        <dbReference type="ARBA" id="ARBA00022723"/>
    </source>
</evidence>
<comment type="caution">
    <text evidence="6">The sequence shown here is derived from an EMBL/GenBank/DDBJ whole genome shotgun (WGS) entry which is preliminary data.</text>
</comment>
<dbReference type="AlphaFoldDB" id="A0A0W0FF15"/>
<dbReference type="Gene3D" id="6.10.140.2220">
    <property type="match status" value="1"/>
</dbReference>
<evidence type="ECO:0000256" key="4">
    <source>
        <dbReference type="PROSITE-ProRule" id="PRU00134"/>
    </source>
</evidence>
<dbReference type="Pfam" id="PF01753">
    <property type="entry name" value="zf-MYND"/>
    <property type="match status" value="1"/>
</dbReference>
<proteinExistence type="predicted"/>
<evidence type="ECO:0000256" key="2">
    <source>
        <dbReference type="ARBA" id="ARBA00022771"/>
    </source>
</evidence>
<dbReference type="GO" id="GO:0008270">
    <property type="term" value="F:zinc ion binding"/>
    <property type="evidence" value="ECO:0007669"/>
    <property type="project" value="UniProtKB-KW"/>
</dbReference>
<reference evidence="6 7" key="1">
    <citation type="submission" date="2015-12" db="EMBL/GenBank/DDBJ databases">
        <title>Draft genome sequence of Moniliophthora roreri, the causal agent of frosty pod rot of cacao.</title>
        <authorList>
            <person name="Aime M.C."/>
            <person name="Diaz-Valderrama J.R."/>
            <person name="Kijpornyongpan T."/>
            <person name="Phillips-Mora W."/>
        </authorList>
    </citation>
    <scope>NUCLEOTIDE SEQUENCE [LARGE SCALE GENOMIC DNA]</scope>
    <source>
        <strain evidence="6 7">MCA 2952</strain>
    </source>
</reference>
<gene>
    <name evidence="6" type="ORF">WG66_12484</name>
</gene>
<keyword evidence="2 4" id="KW-0863">Zinc-finger</keyword>
<evidence type="ECO:0000259" key="5">
    <source>
        <dbReference type="PROSITE" id="PS50865"/>
    </source>
</evidence>
<dbReference type="Proteomes" id="UP000054988">
    <property type="component" value="Unassembled WGS sequence"/>
</dbReference>
<dbReference type="EMBL" id="LATX01002022">
    <property type="protein sequence ID" value="KTB34943.1"/>
    <property type="molecule type" value="Genomic_DNA"/>
</dbReference>
<dbReference type="InterPro" id="IPR002893">
    <property type="entry name" value="Znf_MYND"/>
</dbReference>
<sequence length="876" mass="100373">MAQLEDTPYLINFIRDTRLRIETSKEAIQILRGLGSPTSPTNMSIPSVESAVMAIAGLGDFLIPVREPFPQKIAQIKENWDGIVGPWTTFLTEKVALAGGIRLKDDDELANKAVLALCLMLGYPSQCGENARSEGKQLRATLGPHALNLLVQMWLKVLASSHYTWRILSMTLQETLFYMPHDRPSQDLTDEFIRIHNAGLYDISRISIGFFRYAIPHIPAMNGQDLGALRSIFVLFYSGFFPHVHVIYEPFLANGGIKILIRVFDALVSKPISNDKKYRYHLEAAAACLRAVLGATIRPSALSEALHAGLFQSMVKASRFCREDQLDSDNSLQSLWHSFTKMQQLTSVYLIYPDVLRRFSISIEKMRRSDDPGDGPDTFESLGDMIKDKVVYLKVIYNNFKTQNSLCNYKECPNRLSPSGRTPERRRYLRCTACLTVMFCSEECGRKHWKYHRESCRKLAQALRDGRPHPAENDIRFFKMILDAYIQRHRQEICRKVDGFVSQGWPSGNSNSDLSTRLASRLKQANRKGLVLVINFLEVEDTLQPLCSPTRIRVRPLHLEMNENRFKDHQHRLPSIFADGTIVVDDSRVLGYPVQYMVFERKRAEGEWLRKMLEPYMLSLLCRLWLKALASSHWAWRQLSDILVLPGLLEHSFEELKDEVIRAKSIGEYDVTRITTRLLKQITPSISSMTQEELLSLDRLLVLFISFSIPYSPVIHHPSSQTAKYVEAAVGCVMLLQGSVVKPPGVCEALDTGIIKAMFRVRHFCKRRSNVPSESENMLSERLSDLQRIISFHLFYPAILRRFLNGVRKIPKALPVDDAKTQSDSVWSMWMITCDKADELQKMYTRLKEDHSLCDYKGCPYRDVSLSHRPEDHQRY</sequence>
<dbReference type="eggNOG" id="ENOG502QWK5">
    <property type="taxonomic scope" value="Eukaryota"/>
</dbReference>